<evidence type="ECO:0000256" key="1">
    <source>
        <dbReference type="ARBA" id="ARBA00006484"/>
    </source>
</evidence>
<dbReference type="GO" id="GO:0016491">
    <property type="term" value="F:oxidoreductase activity"/>
    <property type="evidence" value="ECO:0007669"/>
    <property type="project" value="UniProtKB-KW"/>
</dbReference>
<dbReference type="Pfam" id="PF13561">
    <property type="entry name" value="adh_short_C2"/>
    <property type="match status" value="1"/>
</dbReference>
<evidence type="ECO:0000313" key="3">
    <source>
        <dbReference type="EMBL" id="HIZ41662.1"/>
    </source>
</evidence>
<evidence type="ECO:0000256" key="2">
    <source>
        <dbReference type="ARBA" id="ARBA00023002"/>
    </source>
</evidence>
<keyword evidence="2" id="KW-0560">Oxidoreductase</keyword>
<evidence type="ECO:0000313" key="4">
    <source>
        <dbReference type="Proteomes" id="UP000824048"/>
    </source>
</evidence>
<dbReference type="PROSITE" id="PS00061">
    <property type="entry name" value="ADH_SHORT"/>
    <property type="match status" value="1"/>
</dbReference>
<dbReference type="EMBL" id="DXBP01000026">
    <property type="protein sequence ID" value="HIZ41662.1"/>
    <property type="molecule type" value="Genomic_DNA"/>
</dbReference>
<dbReference type="Gene3D" id="3.40.50.720">
    <property type="entry name" value="NAD(P)-binding Rossmann-like Domain"/>
    <property type="match status" value="1"/>
</dbReference>
<dbReference type="CDD" id="cd05233">
    <property type="entry name" value="SDR_c"/>
    <property type="match status" value="1"/>
</dbReference>
<reference evidence="3" key="2">
    <citation type="submission" date="2021-04" db="EMBL/GenBank/DDBJ databases">
        <authorList>
            <person name="Gilroy R."/>
        </authorList>
    </citation>
    <scope>NUCLEOTIDE SEQUENCE</scope>
    <source>
        <strain evidence="3">ChiSxjej1B13-11774</strain>
    </source>
</reference>
<reference evidence="3" key="1">
    <citation type="journal article" date="2021" name="PeerJ">
        <title>Extensive microbial diversity within the chicken gut microbiome revealed by metagenomics and culture.</title>
        <authorList>
            <person name="Gilroy R."/>
            <person name="Ravi A."/>
            <person name="Getino M."/>
            <person name="Pursley I."/>
            <person name="Horton D.L."/>
            <person name="Alikhan N.F."/>
            <person name="Baker D."/>
            <person name="Gharbi K."/>
            <person name="Hall N."/>
            <person name="Watson M."/>
            <person name="Adriaenssens E.M."/>
            <person name="Foster-Nyarko E."/>
            <person name="Jarju S."/>
            <person name="Secka A."/>
            <person name="Antonio M."/>
            <person name="Oren A."/>
            <person name="Chaudhuri R.R."/>
            <person name="La Ragione R."/>
            <person name="Hildebrand F."/>
            <person name="Pallen M.J."/>
        </authorList>
    </citation>
    <scope>NUCLEOTIDE SEQUENCE</scope>
    <source>
        <strain evidence="3">ChiSxjej1B13-11774</strain>
    </source>
</reference>
<dbReference type="InterPro" id="IPR036291">
    <property type="entry name" value="NAD(P)-bd_dom_sf"/>
</dbReference>
<dbReference type="Proteomes" id="UP000824048">
    <property type="component" value="Unassembled WGS sequence"/>
</dbReference>
<protein>
    <submittedName>
        <fullName evidence="3">SDR family oxidoreductase</fullName>
    </submittedName>
</protein>
<sequence>MREDSIMSYTYLITGATSDVGRALIARLLNGAPDALVLAQGCGDLDKLASLCQRFPGQIRPYDVDLSDRAKVDTFMQLLETSAPAPTHFIHLPALPVINTKFKAFDQTRFDRDLEIQVHSAIRICRGILPAMARAKFGRVLFIQTSYTIGCPPKNTAAYVMAKSAVGGLVKSLAVEYAKFGVTVNCVAPSMMETNFLKDTPDLIVQAAAADNPMGRNATPEDVVPAMAFLLSDEAGFITGVTLPVTGGSAIV</sequence>
<dbReference type="InterPro" id="IPR002347">
    <property type="entry name" value="SDR_fam"/>
</dbReference>
<name>A0A9D2JA21_9FIRM</name>
<dbReference type="PANTHER" id="PTHR24321">
    <property type="entry name" value="DEHYDROGENASES, SHORT CHAIN"/>
    <property type="match status" value="1"/>
</dbReference>
<dbReference type="PANTHER" id="PTHR24321:SF8">
    <property type="entry name" value="ESTRADIOL 17-BETA-DEHYDROGENASE 8-RELATED"/>
    <property type="match status" value="1"/>
</dbReference>
<gene>
    <name evidence="3" type="ORF">H9811_03760</name>
</gene>
<accession>A0A9D2JA21</accession>
<proteinExistence type="inferred from homology"/>
<dbReference type="SUPFAM" id="SSF51735">
    <property type="entry name" value="NAD(P)-binding Rossmann-fold domains"/>
    <property type="match status" value="1"/>
</dbReference>
<dbReference type="InterPro" id="IPR020904">
    <property type="entry name" value="Sc_DH/Rdtase_CS"/>
</dbReference>
<dbReference type="AlphaFoldDB" id="A0A9D2JA21"/>
<comment type="caution">
    <text evidence="3">The sequence shown here is derived from an EMBL/GenBank/DDBJ whole genome shotgun (WGS) entry which is preliminary data.</text>
</comment>
<dbReference type="PRINTS" id="PR00081">
    <property type="entry name" value="GDHRDH"/>
</dbReference>
<comment type="similarity">
    <text evidence="1">Belongs to the short-chain dehydrogenases/reductases (SDR) family.</text>
</comment>
<organism evidence="3 4">
    <name type="scientific">Candidatus Gemmiger excrementigallinarum</name>
    <dbReference type="NCBI Taxonomy" id="2838609"/>
    <lineage>
        <taxon>Bacteria</taxon>
        <taxon>Bacillati</taxon>
        <taxon>Bacillota</taxon>
        <taxon>Clostridia</taxon>
        <taxon>Eubacteriales</taxon>
        <taxon>Gemmiger</taxon>
    </lineage>
</organism>